<dbReference type="OrthoDB" id="337660at2759"/>
<evidence type="ECO:0000256" key="2">
    <source>
        <dbReference type="RuleBase" id="RU000487"/>
    </source>
</evidence>
<sequence length="327" mass="33723">MPAPTSKPAIVLEWGAVYVRCGIAGEPCPRVRLPSPLGALAQGGERLNEIAWRGALDEFVARLFAEELLTMPQKRIVLNVEDAALPRALRRALADALYDAGAEKLAFAPSIACAAVGGDAPTSIVVDVGSSSTRCAAVVDGFLLDATLSYADGFGVDAVAAKLPYETLERARAAVASLCFVRCRGKEAASGPDVAFEGASVAFRVRGDSSEVLFDDREGLAALVHGVLRAAPIDARAALSKRVLVVGGGSLIPGLETRLLDELRALGVDAGVLTAPCASCDAAWVGASLLAASTTLTGAARGDSLPDLFEMRQGLPAVVAPQCVSDK</sequence>
<dbReference type="InterPro" id="IPR043129">
    <property type="entry name" value="ATPase_NBD"/>
</dbReference>
<proteinExistence type="inferred from homology"/>
<accession>A0A7S4EDG2</accession>
<evidence type="ECO:0000256" key="1">
    <source>
        <dbReference type="ARBA" id="ARBA00049360"/>
    </source>
</evidence>
<feature type="non-terminal residue" evidence="3">
    <location>
        <position position="327"/>
    </location>
</feature>
<reference evidence="4" key="2">
    <citation type="submission" date="2021-11" db="EMBL/GenBank/DDBJ databases">
        <authorList>
            <consortium name="Genoscope - CEA"/>
            <person name="William W."/>
        </authorList>
    </citation>
    <scope>NUCLEOTIDE SEQUENCE</scope>
</reference>
<dbReference type="Pfam" id="PF00022">
    <property type="entry name" value="Actin"/>
    <property type="match status" value="1"/>
</dbReference>
<dbReference type="EMBL" id="HBIW01024490">
    <property type="protein sequence ID" value="CAE0705662.1"/>
    <property type="molecule type" value="Transcribed_RNA"/>
</dbReference>
<keyword evidence="5" id="KW-1185">Reference proteome</keyword>
<evidence type="ECO:0000313" key="5">
    <source>
        <dbReference type="Proteomes" id="UP000789595"/>
    </source>
</evidence>
<dbReference type="EMBL" id="CAKKNE010000001">
    <property type="protein sequence ID" value="CAH0364368.1"/>
    <property type="molecule type" value="Genomic_DNA"/>
</dbReference>
<dbReference type="PANTHER" id="PTHR11937">
    <property type="entry name" value="ACTIN"/>
    <property type="match status" value="1"/>
</dbReference>
<organism evidence="3">
    <name type="scientific">Pelagomonas calceolata</name>
    <dbReference type="NCBI Taxonomy" id="35677"/>
    <lineage>
        <taxon>Eukaryota</taxon>
        <taxon>Sar</taxon>
        <taxon>Stramenopiles</taxon>
        <taxon>Ochrophyta</taxon>
        <taxon>Pelagophyceae</taxon>
        <taxon>Pelagomonadales</taxon>
        <taxon>Pelagomonadaceae</taxon>
        <taxon>Pelagomonas</taxon>
    </lineage>
</organism>
<dbReference type="Proteomes" id="UP000789595">
    <property type="component" value="Unassembled WGS sequence"/>
</dbReference>
<comment type="similarity">
    <text evidence="2">Belongs to the actin family.</text>
</comment>
<dbReference type="Gene3D" id="3.30.420.40">
    <property type="match status" value="4"/>
</dbReference>
<evidence type="ECO:0000313" key="4">
    <source>
        <dbReference type="EMBL" id="CAH0364368.1"/>
    </source>
</evidence>
<name>A0A7S4EDG2_9STRA</name>
<dbReference type="SMART" id="SM00268">
    <property type="entry name" value="ACTIN"/>
    <property type="match status" value="1"/>
</dbReference>
<dbReference type="SUPFAM" id="SSF53067">
    <property type="entry name" value="Actin-like ATPase domain"/>
    <property type="match status" value="2"/>
</dbReference>
<comment type="catalytic activity">
    <reaction evidence="1">
        <text>ATP + H2O = ADP + phosphate + H(+)</text>
        <dbReference type="Rhea" id="RHEA:13065"/>
        <dbReference type="ChEBI" id="CHEBI:15377"/>
        <dbReference type="ChEBI" id="CHEBI:15378"/>
        <dbReference type="ChEBI" id="CHEBI:30616"/>
        <dbReference type="ChEBI" id="CHEBI:43474"/>
        <dbReference type="ChEBI" id="CHEBI:456216"/>
    </reaction>
</comment>
<evidence type="ECO:0000313" key="3">
    <source>
        <dbReference type="EMBL" id="CAE0705662.1"/>
    </source>
</evidence>
<protein>
    <submittedName>
        <fullName evidence="3">Uncharacterized protein</fullName>
    </submittedName>
</protein>
<gene>
    <name evidence="3" type="ORF">PCAL00307_LOCUS21111</name>
    <name evidence="4" type="ORF">PECAL_1P07270</name>
</gene>
<dbReference type="InterPro" id="IPR004000">
    <property type="entry name" value="Actin"/>
</dbReference>
<dbReference type="AlphaFoldDB" id="A0A7S4EDG2"/>
<reference evidence="3" key="1">
    <citation type="submission" date="2021-01" db="EMBL/GenBank/DDBJ databases">
        <authorList>
            <person name="Corre E."/>
            <person name="Pelletier E."/>
            <person name="Niang G."/>
            <person name="Scheremetjew M."/>
            <person name="Finn R."/>
            <person name="Kale V."/>
            <person name="Holt S."/>
            <person name="Cochrane G."/>
            <person name="Meng A."/>
            <person name="Brown T."/>
            <person name="Cohen L."/>
        </authorList>
    </citation>
    <scope>NUCLEOTIDE SEQUENCE</scope>
    <source>
        <strain evidence="3">CCMP1756</strain>
    </source>
</reference>